<feature type="region of interest" description="Disordered" evidence="2">
    <location>
        <begin position="1"/>
        <end position="23"/>
    </location>
</feature>
<dbReference type="InterPro" id="IPR025926">
    <property type="entry name" value="PDZ-like_dom"/>
</dbReference>
<reference evidence="4" key="1">
    <citation type="submission" date="2020-01" db="EMBL/GenBank/DDBJ databases">
        <title>Genome Sequencing of Three Apophysomyces-Like Fungal Strains Confirms a Novel Fungal Genus in the Mucoromycota with divergent Burkholderia-like Endosymbiotic Bacteria.</title>
        <authorList>
            <person name="Stajich J.E."/>
            <person name="Macias A.M."/>
            <person name="Carter-House D."/>
            <person name="Lovett B."/>
            <person name="Kasson L.R."/>
            <person name="Berry K."/>
            <person name="Grigoriev I."/>
            <person name="Chang Y."/>
            <person name="Spatafora J."/>
            <person name="Kasson M.T."/>
        </authorList>
    </citation>
    <scope>NUCLEOTIDE SEQUENCE</scope>
    <source>
        <strain evidence="4">NRRL A-21654</strain>
    </source>
</reference>
<evidence type="ECO:0000313" key="5">
    <source>
        <dbReference type="Proteomes" id="UP000605846"/>
    </source>
</evidence>
<comment type="similarity">
    <text evidence="1">Belongs to the peptidase S1C family.</text>
</comment>
<dbReference type="AlphaFoldDB" id="A0A8H7BKY9"/>
<evidence type="ECO:0000313" key="4">
    <source>
        <dbReference type="EMBL" id="KAF7724482.1"/>
    </source>
</evidence>
<dbReference type="CDD" id="cd06719">
    <property type="entry name" value="PDZ2-4_Nma111p-like"/>
    <property type="match status" value="1"/>
</dbReference>
<dbReference type="Proteomes" id="UP000605846">
    <property type="component" value="Unassembled WGS sequence"/>
</dbReference>
<name>A0A8H7BKY9_9FUNG</name>
<dbReference type="InterPro" id="IPR036034">
    <property type="entry name" value="PDZ_sf"/>
</dbReference>
<evidence type="ECO:0000256" key="2">
    <source>
        <dbReference type="SAM" id="MobiDB-lite"/>
    </source>
</evidence>
<dbReference type="PANTHER" id="PTHR46366:SF1">
    <property type="entry name" value="PDZ DOMAIN-CONTAINING PROTEIN C1685.05"/>
    <property type="match status" value="1"/>
</dbReference>
<dbReference type="EMBL" id="JABAYA010000118">
    <property type="protein sequence ID" value="KAF7724482.1"/>
    <property type="molecule type" value="Genomic_DNA"/>
</dbReference>
<sequence length="1027" mass="114005">MLSASPPNSPLEPSVPQGGRVVPRMRTVPARSKSLVVDSLSRILNSPRSPMDYFSKTPGKCVQEPTEVKSWESTLEKSIRAVVSIKSRKVYSFDSDEIGNYIATGFVVDAARGIVLTNRHVVSPGPIVAQAVLDNYEEVELKPIYRDPVHDFGFMQFDPSKVKFMELEAIELSPERAKVGLDIRVVGSDAGEKISILSGTIARLDRRAPNYGVGKYNDFNTFYLQAASGTSGGSSGSPILDIDGYAVAINAGGADNAATGFYLPLDRVKRALGYIQQGKQVPRGTLQTEFEYLSYNELRRLGLRASWEATARHKFPDEMGMLVVRSLLPKGPADGILLSGDIIIECNNEMVPNFTALFSILDGAVDQEVTLKICRGEKIEDVTVRVQCLHSITPDRFVEISGGIVHNLSYQMARSYSKPVQGVYVARGGYMLSGANIMEKDIILSVNSIPTPDIDAFIQAIQTLPDGARVPIRFYRLNNSLESVDTLNVDRHWYHFRMGVRNDLTGLWDFTEMAAPPPPKAISTPTTAMFPRLHSSMALAEKLMPSFVKVDFHQPFWVDGVRVRHFFGAGFVVSMNPPLILCDRDTVPISLGDISLTFANTITIPGKLLMLHPFYNFALITYDLALLGETPIQALEFSDSELNQGDSTHFTGFHGDCSVVCQKTTVNAPFDVDTSWCYTPRWRSTNVEGINIASTPDCQGVLTDSEGKVQAFWIDDVREDKDGNDVGFRYGLSTSLVKPTLAKIIKGEEIVFRGLDVEFWTLPMATARVRGLSDAWIHRIESSGTTRYNLLYVLSILDQRSPCAKVLCVGDIVLTINDKIITRLTDLVHIHEETEIEMVLLRDGEELKVNVPLNEFSGNETKRIACWQGAIIQDPYKASMERVKVVPEGVYISHTLGGSPASSVLYKGSWIVEVQETPVTDLDSFLKAVRSHELDWHHRHCRSKYTAPVGEVAEGESQQMLKDDNVLAQDEDATTDNIDNEGYLRIRIGKLDGSTSVVVVKLDLHYWDTWELIQDESAICGWVRQKV</sequence>
<keyword evidence="5" id="KW-1185">Reference proteome</keyword>
<dbReference type="InterPro" id="IPR009003">
    <property type="entry name" value="Peptidase_S1_PA"/>
</dbReference>
<dbReference type="Gene3D" id="2.30.42.10">
    <property type="match status" value="3"/>
</dbReference>
<feature type="domain" description="PDZ-like" evidence="3">
    <location>
        <begin position="391"/>
        <end position="466"/>
    </location>
</feature>
<dbReference type="InterPro" id="IPR001940">
    <property type="entry name" value="Peptidase_S1C"/>
</dbReference>
<gene>
    <name evidence="4" type="ORF">EC973_000932</name>
</gene>
<evidence type="ECO:0000256" key="1">
    <source>
        <dbReference type="ARBA" id="ARBA00010541"/>
    </source>
</evidence>
<dbReference type="SUPFAM" id="SSF50494">
    <property type="entry name" value="Trypsin-like serine proteases"/>
    <property type="match status" value="2"/>
</dbReference>
<dbReference type="PRINTS" id="PR00834">
    <property type="entry name" value="PROTEASES2C"/>
</dbReference>
<dbReference type="PANTHER" id="PTHR46366">
    <property type="entry name" value="PRO-APOPTOTIC SERINE PROTEASE NMA111"/>
    <property type="match status" value="1"/>
</dbReference>
<accession>A0A8H7BKY9</accession>
<comment type="caution">
    <text evidence="4">The sequence shown here is derived from an EMBL/GenBank/DDBJ whole genome shotgun (WGS) entry which is preliminary data.</text>
</comment>
<dbReference type="Gene3D" id="2.40.10.120">
    <property type="match status" value="1"/>
</dbReference>
<dbReference type="GO" id="GO:0004252">
    <property type="term" value="F:serine-type endopeptidase activity"/>
    <property type="evidence" value="ECO:0007669"/>
    <property type="project" value="InterPro"/>
</dbReference>
<dbReference type="GO" id="GO:0006508">
    <property type="term" value="P:proteolysis"/>
    <property type="evidence" value="ECO:0007669"/>
    <property type="project" value="InterPro"/>
</dbReference>
<dbReference type="SUPFAM" id="SSF50156">
    <property type="entry name" value="PDZ domain-like"/>
    <property type="match status" value="4"/>
</dbReference>
<organism evidence="4 5">
    <name type="scientific">Apophysomyces ossiformis</name>
    <dbReference type="NCBI Taxonomy" id="679940"/>
    <lineage>
        <taxon>Eukaryota</taxon>
        <taxon>Fungi</taxon>
        <taxon>Fungi incertae sedis</taxon>
        <taxon>Mucoromycota</taxon>
        <taxon>Mucoromycotina</taxon>
        <taxon>Mucoromycetes</taxon>
        <taxon>Mucorales</taxon>
        <taxon>Mucorineae</taxon>
        <taxon>Mucoraceae</taxon>
        <taxon>Apophysomyces</taxon>
    </lineage>
</organism>
<dbReference type="Pfam" id="PF12812">
    <property type="entry name" value="PDZ_1"/>
    <property type="match status" value="1"/>
</dbReference>
<protein>
    <recommendedName>
        <fullName evidence="3">PDZ-like domain-containing protein</fullName>
    </recommendedName>
</protein>
<dbReference type="Pfam" id="PF13365">
    <property type="entry name" value="Trypsin_2"/>
    <property type="match status" value="1"/>
</dbReference>
<proteinExistence type="inferred from homology"/>
<evidence type="ECO:0000259" key="3">
    <source>
        <dbReference type="Pfam" id="PF12812"/>
    </source>
</evidence>
<dbReference type="OrthoDB" id="4217619at2759"/>